<organism evidence="1 2">
    <name type="scientific">Puccinia sorghi</name>
    <dbReference type="NCBI Taxonomy" id="27349"/>
    <lineage>
        <taxon>Eukaryota</taxon>
        <taxon>Fungi</taxon>
        <taxon>Dikarya</taxon>
        <taxon>Basidiomycota</taxon>
        <taxon>Pucciniomycotina</taxon>
        <taxon>Pucciniomycetes</taxon>
        <taxon>Pucciniales</taxon>
        <taxon>Pucciniaceae</taxon>
        <taxon>Puccinia</taxon>
    </lineage>
</organism>
<evidence type="ECO:0000313" key="2">
    <source>
        <dbReference type="Proteomes" id="UP000037035"/>
    </source>
</evidence>
<accession>A0A0L6V1T9</accession>
<comment type="caution">
    <text evidence="1">The sequence shown here is derived from an EMBL/GenBank/DDBJ whole genome shotgun (WGS) entry which is preliminary data.</text>
</comment>
<evidence type="ECO:0000313" key="1">
    <source>
        <dbReference type="EMBL" id="KNZ54457.1"/>
    </source>
</evidence>
<dbReference type="EMBL" id="LAVV01007880">
    <property type="protein sequence ID" value="KNZ54457.1"/>
    <property type="molecule type" value="Genomic_DNA"/>
</dbReference>
<name>A0A0L6V1T9_9BASI</name>
<dbReference type="AlphaFoldDB" id="A0A0L6V1T9"/>
<keyword evidence="2" id="KW-1185">Reference proteome</keyword>
<dbReference type="VEuPathDB" id="FungiDB:VP01_2940g1"/>
<dbReference type="Proteomes" id="UP000037035">
    <property type="component" value="Unassembled WGS sequence"/>
</dbReference>
<gene>
    <name evidence="1" type="ORF">VP01_2940g1</name>
</gene>
<sequence>MSNVFIQQKGFCCSIIDGFWDRDSSLIIVKLMLGNDSSRQVLLAGVVEELKLDAYRAFSDLNQEVLIGYEEFCIATITYQAPIISLRILKMRKLKSVSWEMKCTYSWAWIRLLIISWGCGYFWAQSVAACGVTVFSGPAVSEGCRSCYFPIGNVLETVEIVFQMSPHLYKVYSSCKKRSKKFNICLRVHKFPGLQMSSTVNEPISKGFELVQCEKHFQSKHNDFGFCGILMDSYMHRTIITRGGSIILKGGEFIILEEKLSYYKRRKQGVLYCWGCYSWKEGILFVRGGRKEVLEERPSVMVWRLEIISQLGLPWQVPEGFTGSQHYPPFMPKSLVDYY</sequence>
<proteinExistence type="predicted"/>
<reference evidence="1 2" key="1">
    <citation type="submission" date="2015-08" db="EMBL/GenBank/DDBJ databases">
        <title>Next Generation Sequencing and Analysis of the Genome of Puccinia sorghi L Schw, the Causal Agent of Maize Common Rust.</title>
        <authorList>
            <person name="Rochi L."/>
            <person name="Burguener G."/>
            <person name="Darino M."/>
            <person name="Turjanski A."/>
            <person name="Kreff E."/>
            <person name="Dieguez M.J."/>
            <person name="Sacco F."/>
        </authorList>
    </citation>
    <scope>NUCLEOTIDE SEQUENCE [LARGE SCALE GENOMIC DNA]</scope>
    <source>
        <strain evidence="1 2">RO10H11247</strain>
    </source>
</reference>
<protein>
    <submittedName>
        <fullName evidence="1">Uncharacterized protein</fullName>
    </submittedName>
</protein>